<dbReference type="GO" id="GO:0016459">
    <property type="term" value="C:myosin complex"/>
    <property type="evidence" value="ECO:0007669"/>
    <property type="project" value="UniProtKB-KW"/>
</dbReference>
<dbReference type="GO" id="GO:0051015">
    <property type="term" value="F:actin filament binding"/>
    <property type="evidence" value="ECO:0007669"/>
    <property type="project" value="TreeGrafter"/>
</dbReference>
<evidence type="ECO:0000256" key="1">
    <source>
        <dbReference type="ARBA" id="ARBA00022741"/>
    </source>
</evidence>
<name>A0A5D2HCA2_GOSDA</name>
<evidence type="ECO:0000313" key="8">
    <source>
        <dbReference type="EMBL" id="TYH27813.1"/>
    </source>
</evidence>
<dbReference type="GO" id="GO:0016020">
    <property type="term" value="C:membrane"/>
    <property type="evidence" value="ECO:0007669"/>
    <property type="project" value="TreeGrafter"/>
</dbReference>
<sequence>MFDKHGRISGAAIRSYLLDRSRVCQVFDPERNYHCFYLLCAAPAEEVEKYKLGKPQSYHW</sequence>
<dbReference type="GO" id="GO:0000146">
    <property type="term" value="F:microfilament motor activity"/>
    <property type="evidence" value="ECO:0007669"/>
    <property type="project" value="TreeGrafter"/>
</dbReference>
<dbReference type="GO" id="GO:0005524">
    <property type="term" value="F:ATP binding"/>
    <property type="evidence" value="ECO:0007669"/>
    <property type="project" value="UniProtKB-KW"/>
</dbReference>
<reference evidence="8 9" key="1">
    <citation type="submission" date="2019-06" db="EMBL/GenBank/DDBJ databases">
        <title>WGS assembly of Gossypium darwinii.</title>
        <authorList>
            <person name="Chen Z.J."/>
            <person name="Sreedasyam A."/>
            <person name="Ando A."/>
            <person name="Song Q."/>
            <person name="De L."/>
            <person name="Hulse-Kemp A."/>
            <person name="Ding M."/>
            <person name="Ye W."/>
            <person name="Kirkbride R."/>
            <person name="Jenkins J."/>
            <person name="Plott C."/>
            <person name="Lovell J."/>
            <person name="Lin Y.-M."/>
            <person name="Vaughn R."/>
            <person name="Liu B."/>
            <person name="Li W."/>
            <person name="Simpson S."/>
            <person name="Scheffler B."/>
            <person name="Saski C."/>
            <person name="Grover C."/>
            <person name="Hu G."/>
            <person name="Conover J."/>
            <person name="Carlson J."/>
            <person name="Shu S."/>
            <person name="Boston L."/>
            <person name="Williams M."/>
            <person name="Peterson D."/>
            <person name="Mcgee K."/>
            <person name="Jones D."/>
            <person name="Wendel J."/>
            <person name="Stelly D."/>
            <person name="Grimwood J."/>
            <person name="Schmutz J."/>
        </authorList>
    </citation>
    <scope>NUCLEOTIDE SEQUENCE [LARGE SCALE GENOMIC DNA]</scope>
    <source>
        <strain evidence="8">1808015.09</strain>
    </source>
</reference>
<organism evidence="8 9">
    <name type="scientific">Gossypium darwinii</name>
    <name type="common">Darwin's cotton</name>
    <name type="synonym">Gossypium barbadense var. darwinii</name>
    <dbReference type="NCBI Taxonomy" id="34276"/>
    <lineage>
        <taxon>Eukaryota</taxon>
        <taxon>Viridiplantae</taxon>
        <taxon>Streptophyta</taxon>
        <taxon>Embryophyta</taxon>
        <taxon>Tracheophyta</taxon>
        <taxon>Spermatophyta</taxon>
        <taxon>Magnoliopsida</taxon>
        <taxon>eudicotyledons</taxon>
        <taxon>Gunneridae</taxon>
        <taxon>Pentapetalae</taxon>
        <taxon>rosids</taxon>
        <taxon>malvids</taxon>
        <taxon>Malvales</taxon>
        <taxon>Malvaceae</taxon>
        <taxon>Malvoideae</taxon>
        <taxon>Gossypium</taxon>
    </lineage>
</organism>
<evidence type="ECO:0000256" key="4">
    <source>
        <dbReference type="ARBA" id="ARBA00023175"/>
    </source>
</evidence>
<dbReference type="Pfam" id="PF00063">
    <property type="entry name" value="Myosin_head"/>
    <property type="match status" value="1"/>
</dbReference>
<protein>
    <recommendedName>
        <fullName evidence="7">Myosin motor domain-containing protein</fullName>
    </recommendedName>
</protein>
<feature type="domain" description="Myosin motor" evidence="7">
    <location>
        <begin position="1"/>
        <end position="60"/>
    </location>
</feature>
<evidence type="ECO:0000313" key="9">
    <source>
        <dbReference type="Proteomes" id="UP000323506"/>
    </source>
</evidence>
<proteinExistence type="inferred from homology"/>
<keyword evidence="5 6" id="KW-0009">Actin-binding</keyword>
<keyword evidence="2" id="KW-0067">ATP-binding</keyword>
<dbReference type="InterPro" id="IPR027417">
    <property type="entry name" value="P-loop_NTPase"/>
</dbReference>
<evidence type="ECO:0000256" key="5">
    <source>
        <dbReference type="ARBA" id="ARBA00023203"/>
    </source>
</evidence>
<comment type="caution">
    <text evidence="6">Lacks conserved residue(s) required for the propagation of feature annotation.</text>
</comment>
<dbReference type="EMBL" id="CM017689">
    <property type="protein sequence ID" value="TYH27813.1"/>
    <property type="molecule type" value="Genomic_DNA"/>
</dbReference>
<evidence type="ECO:0000256" key="6">
    <source>
        <dbReference type="PROSITE-ProRule" id="PRU00782"/>
    </source>
</evidence>
<dbReference type="AlphaFoldDB" id="A0A5D2HCA2"/>
<dbReference type="InterPro" id="IPR036961">
    <property type="entry name" value="Kinesin_motor_dom_sf"/>
</dbReference>
<evidence type="ECO:0000256" key="3">
    <source>
        <dbReference type="ARBA" id="ARBA00023123"/>
    </source>
</evidence>
<dbReference type="PANTHER" id="PTHR13140:SF792">
    <property type="entry name" value="MYOSIN-9"/>
    <property type="match status" value="1"/>
</dbReference>
<comment type="similarity">
    <text evidence="6">Belongs to the TRAFAC class myosin-kinesin ATPase superfamily. Myosin family.</text>
</comment>
<dbReference type="PANTHER" id="PTHR13140">
    <property type="entry name" value="MYOSIN"/>
    <property type="match status" value="1"/>
</dbReference>
<dbReference type="GO" id="GO:0007015">
    <property type="term" value="P:actin filament organization"/>
    <property type="evidence" value="ECO:0007669"/>
    <property type="project" value="TreeGrafter"/>
</dbReference>
<dbReference type="InterPro" id="IPR001609">
    <property type="entry name" value="Myosin_head_motor_dom-like"/>
</dbReference>
<accession>A0A5D2HCA2</accession>
<dbReference type="GO" id="GO:0005737">
    <property type="term" value="C:cytoplasm"/>
    <property type="evidence" value="ECO:0007669"/>
    <property type="project" value="TreeGrafter"/>
</dbReference>
<keyword evidence="3 6" id="KW-0518">Myosin</keyword>
<dbReference type="Gene3D" id="3.40.850.10">
    <property type="entry name" value="Kinesin motor domain"/>
    <property type="match status" value="1"/>
</dbReference>
<evidence type="ECO:0000259" key="7">
    <source>
        <dbReference type="PROSITE" id="PS51456"/>
    </source>
</evidence>
<keyword evidence="9" id="KW-1185">Reference proteome</keyword>
<dbReference type="Proteomes" id="UP000323506">
    <property type="component" value="Chromosome A02"/>
</dbReference>
<dbReference type="PROSITE" id="PS51456">
    <property type="entry name" value="MYOSIN_MOTOR"/>
    <property type="match status" value="1"/>
</dbReference>
<evidence type="ECO:0000256" key="2">
    <source>
        <dbReference type="ARBA" id="ARBA00022840"/>
    </source>
</evidence>
<keyword evidence="4" id="KW-0505">Motor protein</keyword>
<dbReference type="GO" id="GO:0009860">
    <property type="term" value="P:pollen tube growth"/>
    <property type="evidence" value="ECO:0007669"/>
    <property type="project" value="TreeGrafter"/>
</dbReference>
<gene>
    <name evidence="8" type="ORF">ES288_A02G098600v1</name>
</gene>
<keyword evidence="1" id="KW-0547">Nucleotide-binding</keyword>
<dbReference type="SUPFAM" id="SSF52540">
    <property type="entry name" value="P-loop containing nucleoside triphosphate hydrolases"/>
    <property type="match status" value="1"/>
</dbReference>